<protein>
    <submittedName>
        <fullName evidence="6">AraC family transcriptional regulator</fullName>
    </submittedName>
</protein>
<keyword evidence="1" id="KW-0805">Transcription regulation</keyword>
<dbReference type="Proteomes" id="UP001229952">
    <property type="component" value="Chromosome"/>
</dbReference>
<dbReference type="PANTHER" id="PTHR43280:SF28">
    <property type="entry name" value="HTH-TYPE TRANSCRIPTIONAL ACTIVATOR RHAS"/>
    <property type="match status" value="1"/>
</dbReference>
<dbReference type="RefSeq" id="WP_306092287.1">
    <property type="nucleotide sequence ID" value="NZ_CP120992.1"/>
</dbReference>
<dbReference type="Gene3D" id="1.10.10.60">
    <property type="entry name" value="Homeodomain-like"/>
    <property type="match status" value="2"/>
</dbReference>
<keyword evidence="7" id="KW-1185">Reference proteome</keyword>
<accession>A0ABY9IDT2</accession>
<dbReference type="PROSITE" id="PS00041">
    <property type="entry name" value="HTH_ARAC_FAMILY_1"/>
    <property type="match status" value="1"/>
</dbReference>
<evidence type="ECO:0000256" key="2">
    <source>
        <dbReference type="ARBA" id="ARBA00023125"/>
    </source>
</evidence>
<reference evidence="6 7" key="1">
    <citation type="submission" date="2023-03" db="EMBL/GenBank/DDBJ databases">
        <title>Isolation and description of six Streptomyces strains from soil environments, able to metabolize different microbial glucans.</title>
        <authorList>
            <person name="Widen T."/>
            <person name="Larsbrink J."/>
        </authorList>
    </citation>
    <scope>NUCLEOTIDE SEQUENCE [LARGE SCALE GENOMIC DNA]</scope>
    <source>
        <strain evidence="6 7">Mut2</strain>
    </source>
</reference>
<evidence type="ECO:0000256" key="4">
    <source>
        <dbReference type="SAM" id="MobiDB-lite"/>
    </source>
</evidence>
<dbReference type="Pfam" id="PF12833">
    <property type="entry name" value="HTH_18"/>
    <property type="match status" value="1"/>
</dbReference>
<organism evidence="6 7">
    <name type="scientific">Streptomyces laculatispora</name>
    <dbReference type="NCBI Taxonomy" id="887464"/>
    <lineage>
        <taxon>Bacteria</taxon>
        <taxon>Bacillati</taxon>
        <taxon>Actinomycetota</taxon>
        <taxon>Actinomycetes</taxon>
        <taxon>Kitasatosporales</taxon>
        <taxon>Streptomycetaceae</taxon>
        <taxon>Streptomyces</taxon>
    </lineage>
</organism>
<evidence type="ECO:0000256" key="3">
    <source>
        <dbReference type="ARBA" id="ARBA00023163"/>
    </source>
</evidence>
<name>A0ABY9IDT2_9ACTN</name>
<evidence type="ECO:0000259" key="5">
    <source>
        <dbReference type="PROSITE" id="PS01124"/>
    </source>
</evidence>
<dbReference type="InterPro" id="IPR009057">
    <property type="entry name" value="Homeodomain-like_sf"/>
</dbReference>
<keyword evidence="2" id="KW-0238">DNA-binding</keyword>
<feature type="domain" description="HTH araC/xylS-type" evidence="5">
    <location>
        <begin position="8"/>
        <end position="106"/>
    </location>
</feature>
<dbReference type="PANTHER" id="PTHR43280">
    <property type="entry name" value="ARAC-FAMILY TRANSCRIPTIONAL REGULATOR"/>
    <property type="match status" value="1"/>
</dbReference>
<keyword evidence="3" id="KW-0804">Transcription</keyword>
<dbReference type="PROSITE" id="PS01124">
    <property type="entry name" value="HTH_ARAC_FAMILY_2"/>
    <property type="match status" value="1"/>
</dbReference>
<dbReference type="SMART" id="SM00342">
    <property type="entry name" value="HTH_ARAC"/>
    <property type="match status" value="1"/>
</dbReference>
<gene>
    <name evidence="6" type="ORF">P8A22_37490</name>
</gene>
<feature type="region of interest" description="Disordered" evidence="4">
    <location>
        <begin position="275"/>
        <end position="298"/>
    </location>
</feature>
<evidence type="ECO:0000313" key="7">
    <source>
        <dbReference type="Proteomes" id="UP001229952"/>
    </source>
</evidence>
<dbReference type="SUPFAM" id="SSF46689">
    <property type="entry name" value="Homeodomain-like"/>
    <property type="match status" value="2"/>
</dbReference>
<proteinExistence type="predicted"/>
<evidence type="ECO:0000313" key="6">
    <source>
        <dbReference type="EMBL" id="WLQ45078.1"/>
    </source>
</evidence>
<sequence>MATEAAIERSIEAMWNHHADPLSLGQLAETAFYSKFHYSRMFNQMTGTSPGRFLTAIRLFMAKQHLLETAASVSDITYRVGYNSLGTFTSRFTRSVGIAPTRYRFLARCGMPPLTLPAAQAGHGLSTVTGRLHFPADVGPVRVYVGAFSTPIMEGLPRSCDILDEYRPFRLNVPDGLWFIRAAAVVMHDGEPGPQVRLPRLIGSGWAVRARGGRRYIADVQLKAATQLDLPILLALPELDGPYRRPLRTGRYTPAVLSGGAEVADSECGRAPCARNCPPGPWDRSQSHRLRSVPEGSP</sequence>
<dbReference type="EMBL" id="CP120992">
    <property type="protein sequence ID" value="WLQ45078.1"/>
    <property type="molecule type" value="Genomic_DNA"/>
</dbReference>
<evidence type="ECO:0000256" key="1">
    <source>
        <dbReference type="ARBA" id="ARBA00023015"/>
    </source>
</evidence>
<dbReference type="InterPro" id="IPR018060">
    <property type="entry name" value="HTH_AraC"/>
</dbReference>
<dbReference type="InterPro" id="IPR018062">
    <property type="entry name" value="HTH_AraC-typ_CS"/>
</dbReference>